<evidence type="ECO:0000313" key="8">
    <source>
        <dbReference type="Proteomes" id="UP001519344"/>
    </source>
</evidence>
<organism evidence="7 8">
    <name type="scientific">Paenibacillus aceris</name>
    <dbReference type="NCBI Taxonomy" id="869555"/>
    <lineage>
        <taxon>Bacteria</taxon>
        <taxon>Bacillati</taxon>
        <taxon>Bacillota</taxon>
        <taxon>Bacilli</taxon>
        <taxon>Bacillales</taxon>
        <taxon>Paenibacillaceae</taxon>
        <taxon>Paenibacillus</taxon>
    </lineage>
</organism>
<dbReference type="InterPro" id="IPR036439">
    <property type="entry name" value="Dockerin_dom_sf"/>
</dbReference>
<dbReference type="Gene3D" id="3.60.21.10">
    <property type="match status" value="1"/>
</dbReference>
<dbReference type="Gene3D" id="2.60.40.10">
    <property type="entry name" value="Immunoglobulins"/>
    <property type="match status" value="1"/>
</dbReference>
<feature type="domain" description="Dockerin" evidence="6">
    <location>
        <begin position="1398"/>
        <end position="1461"/>
    </location>
</feature>
<dbReference type="Gene3D" id="1.20.1270.90">
    <property type="entry name" value="AF1782-like"/>
    <property type="match status" value="1"/>
</dbReference>
<dbReference type="PROSITE" id="PS51766">
    <property type="entry name" value="DOCKERIN"/>
    <property type="match status" value="1"/>
</dbReference>
<dbReference type="InterPro" id="IPR029052">
    <property type="entry name" value="Metallo-depent_PP-like"/>
</dbReference>
<reference evidence="7 8" key="1">
    <citation type="submission" date="2021-03" db="EMBL/GenBank/DDBJ databases">
        <title>Genomic Encyclopedia of Type Strains, Phase IV (KMG-IV): sequencing the most valuable type-strain genomes for metagenomic binning, comparative biology and taxonomic classification.</title>
        <authorList>
            <person name="Goeker M."/>
        </authorList>
    </citation>
    <scope>NUCLEOTIDE SEQUENCE [LARGE SCALE GENOMIC DNA]</scope>
    <source>
        <strain evidence="7 8">DSM 24950</strain>
    </source>
</reference>
<evidence type="ECO:0000256" key="1">
    <source>
        <dbReference type="ARBA" id="ARBA00022729"/>
    </source>
</evidence>
<feature type="domain" description="F5/8 type C" evidence="3">
    <location>
        <begin position="936"/>
        <end position="1086"/>
    </location>
</feature>
<dbReference type="Proteomes" id="UP001519344">
    <property type="component" value="Unassembled WGS sequence"/>
</dbReference>
<dbReference type="CDD" id="cd08547">
    <property type="entry name" value="Type_II_cohesin"/>
    <property type="match status" value="1"/>
</dbReference>
<dbReference type="SUPFAM" id="SSF56300">
    <property type="entry name" value="Metallo-dependent phosphatases"/>
    <property type="match status" value="1"/>
</dbReference>
<dbReference type="InterPro" id="IPR003961">
    <property type="entry name" value="FN3_dom"/>
</dbReference>
<evidence type="ECO:0000256" key="2">
    <source>
        <dbReference type="SAM" id="SignalP"/>
    </source>
</evidence>
<dbReference type="PROSITE" id="PS50022">
    <property type="entry name" value="FA58C_3"/>
    <property type="match status" value="1"/>
</dbReference>
<dbReference type="PANTHER" id="PTHR43143:SF1">
    <property type="entry name" value="SERINE_THREONINE-PROTEIN PHOSPHATASE CPPED1"/>
    <property type="match status" value="1"/>
</dbReference>
<evidence type="ECO:0000259" key="5">
    <source>
        <dbReference type="PROSITE" id="PS51175"/>
    </source>
</evidence>
<dbReference type="Pfam" id="PF00404">
    <property type="entry name" value="Dockerin_1"/>
    <property type="match status" value="1"/>
</dbReference>
<feature type="domain" description="CBM6" evidence="5">
    <location>
        <begin position="39"/>
        <end position="173"/>
    </location>
</feature>
<dbReference type="InterPro" id="IPR018247">
    <property type="entry name" value="EF_Hand_1_Ca_BS"/>
</dbReference>
<evidence type="ECO:0000259" key="4">
    <source>
        <dbReference type="PROSITE" id="PS50853"/>
    </source>
</evidence>
<dbReference type="SUPFAM" id="SSF49265">
    <property type="entry name" value="Fibronectin type III"/>
    <property type="match status" value="1"/>
</dbReference>
<feature type="chain" id="PRO_5045363739" description="Carbohydrate-binding protein" evidence="2">
    <location>
        <begin position="34"/>
        <end position="1461"/>
    </location>
</feature>
<dbReference type="InterPro" id="IPR036116">
    <property type="entry name" value="FN3_sf"/>
</dbReference>
<dbReference type="PROSITE" id="PS51175">
    <property type="entry name" value="CBM6"/>
    <property type="match status" value="2"/>
</dbReference>
<proteinExistence type="predicted"/>
<dbReference type="RefSeq" id="WP_167052228.1">
    <property type="nucleotide sequence ID" value="NZ_JAAOZR010000002.1"/>
</dbReference>
<dbReference type="PROSITE" id="PS50853">
    <property type="entry name" value="FN3"/>
    <property type="match status" value="1"/>
</dbReference>
<feature type="signal peptide" evidence="2">
    <location>
        <begin position="1"/>
        <end position="33"/>
    </location>
</feature>
<dbReference type="InterPro" id="IPR002105">
    <property type="entry name" value="Dockerin_1_rpt"/>
</dbReference>
<dbReference type="CDD" id="cd04084">
    <property type="entry name" value="CBM6_xylanase-like"/>
    <property type="match status" value="2"/>
</dbReference>
<dbReference type="InterPro" id="IPR008979">
    <property type="entry name" value="Galactose-bd-like_sf"/>
</dbReference>
<protein>
    <recommendedName>
        <fullName evidence="9">Carbohydrate-binding protein</fullName>
    </recommendedName>
</protein>
<dbReference type="SMART" id="SM00060">
    <property type="entry name" value="FN3"/>
    <property type="match status" value="1"/>
</dbReference>
<dbReference type="SUPFAM" id="SSF49785">
    <property type="entry name" value="Galactose-binding domain-like"/>
    <property type="match status" value="3"/>
</dbReference>
<sequence length="1461" mass="155099">MVKLTKLRKSVFSLILIFSLLISSFGYTPPVHAANDAYSLIEAESFSSKSGSYLKIESSPDGGQSVGGTNDGQYLVYNNLDFGSGTNGATKFSARLSVKGSNAGGNIEIRLDSPTGTLAGTLAVTATATDNWNVYQTQSADLANVIGVHDVYLVLKVEAGKTYVANINWVQFSKTLNSIAITTMPNKLAYSVGESLDITGIVVTGSYMDGSTRTEEVRVSDISGFNSSTATASQTLTVGVRGKTATYIVRIGGNSAYSVTEAESFSSKSGDYLKVESCPDGGQSVGGTNDGQYLVYNNIDFGTGSNGATKFSARLSVKGSNAGGNIEVRLDSPTGTLAGTLAVTATAPDNWNVYQTQSTDLVNVTGVHNVYLVLKVATVKTFVANINWFQFSKTLNSIAVTTPPTKTSYRIGESLDLTGLAVTGTYIDGSTRVEQVRVSDVSGFNSSTAAASQKLTVNVRGKTATFTVEIKSKTLTSITSPAAITGVVNGTAPTPAALGLPSTVVLVTDNGNVNTFVNWNIAASGYNTAVKTGQSFTVPGTVDLPSSISNPNNVPLSISVNVTVLAAASPDKDTSYKFSFMAFSDTHGTVQGDPRDIALDNAMKDAVSNNAGSVSVAGDITDYGTDAQYDVVMNTMNKYPQVEKNFAYGNHDVRWLGGYEIAKSRFMTHTGMPGIYFDKWINGYHFIYLGSETDDKDSAYMSDTQLEWLKAKLAENASKDKPIFLFIHQPLKDTVSMSHANEGYFSDEAQDQKVKDIVGQYPQSILITGHLHNDIKIPGNLYNEQYFTMIRDGAVVVTSNPNQPGAQALIFDIYADKIVINGRDVNTRSTIASWTITNYTTDALSADTQAPTVPTNVTSKVVTDTMVTLSWDKATDNFNGNVGVIGYDVYNGNTLIGSTTGSTSYKVTGLTANTAYQFIVKARDKAGNASAASSPFNVTTLAYDPAATNLVLNKTATSNGNVTGYDPSKAIDGKTLSGSKWSSSTNGDKWLMVDLGQNYNIARWVVKHAGEGGETASLNTRDYKLQGSLDGSVWKDLDSIIGNVSNSSDRYIAISTVRYVRLYITNGQNAFENEAVNIYEFEVYGAISTTLQSITAPATVIGLANGTAKTAEALGLPPSVVMTTSRGNVNADVAWSVVTSDYDPAVKTEQTFMVDGTVSLPAGVANPNNIPLTTNISVTVNAVVKSLNAVLSGNDKTIAGASFDLTYGLQNVVATIYAQDLTINYDPAKVEFVSANSLRDGFVIVEQKDDKAGQVRLLAASIGDGKGVNTDSDLLVLHWKAKSSLQTASAIFTIANTKVADGTGAEIQLNDVSHSTQIIAVTSKDELKALIGDAQRTNDGAVEGTQPHQYPTGSKAILQAAINKAKVVADNEMASQQQVDQAVVDLNTALQTFRDSVIQRISEDINDDGIISIGDLAIVARYYGITSADPKWEMAKIADIDGNGIIEIIDLSMVASKILAN</sequence>
<dbReference type="SUPFAM" id="SSF63446">
    <property type="entry name" value="Type I dockerin domain"/>
    <property type="match status" value="1"/>
</dbReference>
<dbReference type="Gene3D" id="2.60.40.3630">
    <property type="match status" value="2"/>
</dbReference>
<dbReference type="CDD" id="cd00063">
    <property type="entry name" value="FN3"/>
    <property type="match status" value="1"/>
</dbReference>
<dbReference type="InterPro" id="IPR013783">
    <property type="entry name" value="Ig-like_fold"/>
</dbReference>
<dbReference type="Gene3D" id="2.60.120.260">
    <property type="entry name" value="Galactose-binding domain-like"/>
    <property type="match status" value="3"/>
</dbReference>
<dbReference type="Pfam" id="PF07523">
    <property type="entry name" value="Big_3"/>
    <property type="match status" value="2"/>
</dbReference>
<dbReference type="Pfam" id="PF03422">
    <property type="entry name" value="CBM_6"/>
    <property type="match status" value="2"/>
</dbReference>
<dbReference type="Pfam" id="PF00754">
    <property type="entry name" value="F5_F8_type_C"/>
    <property type="match status" value="1"/>
</dbReference>
<evidence type="ECO:0000259" key="6">
    <source>
        <dbReference type="PROSITE" id="PS51766"/>
    </source>
</evidence>
<evidence type="ECO:0008006" key="9">
    <source>
        <dbReference type="Google" id="ProtNLM"/>
    </source>
</evidence>
<dbReference type="SUPFAM" id="SSF49384">
    <property type="entry name" value="Carbohydrate-binding domain"/>
    <property type="match status" value="1"/>
</dbReference>
<dbReference type="InterPro" id="IPR005084">
    <property type="entry name" value="CBM6"/>
</dbReference>
<dbReference type="SMART" id="SM00606">
    <property type="entry name" value="CBD_IV"/>
    <property type="match status" value="2"/>
</dbReference>
<gene>
    <name evidence="7" type="ORF">J2Z65_005439</name>
</gene>
<dbReference type="InterPro" id="IPR022038">
    <property type="entry name" value="Ig-like_bact"/>
</dbReference>
<keyword evidence="1 2" id="KW-0732">Signal</keyword>
<feature type="domain" description="Fibronectin type-III" evidence="4">
    <location>
        <begin position="853"/>
        <end position="943"/>
    </location>
</feature>
<dbReference type="InterPro" id="IPR016134">
    <property type="entry name" value="Dockerin_dom"/>
</dbReference>
<comment type="caution">
    <text evidence="7">The sequence shown here is derived from an EMBL/GenBank/DDBJ whole genome shotgun (WGS) entry which is preliminary data.</text>
</comment>
<accession>A0ABS4I5S3</accession>
<evidence type="ECO:0000259" key="3">
    <source>
        <dbReference type="PROSITE" id="PS50022"/>
    </source>
</evidence>
<name>A0ABS4I5S3_9BACL</name>
<dbReference type="InterPro" id="IPR051918">
    <property type="entry name" value="STPP_CPPED1"/>
</dbReference>
<dbReference type="Gene3D" id="1.10.1330.10">
    <property type="entry name" value="Dockerin domain"/>
    <property type="match status" value="1"/>
</dbReference>
<feature type="domain" description="CBM6" evidence="5">
    <location>
        <begin position="258"/>
        <end position="392"/>
    </location>
</feature>
<dbReference type="InterPro" id="IPR006584">
    <property type="entry name" value="Cellulose-bd_IV"/>
</dbReference>
<dbReference type="InterPro" id="IPR008965">
    <property type="entry name" value="CBM2/CBM3_carb-bd_dom_sf"/>
</dbReference>
<evidence type="ECO:0000313" key="7">
    <source>
        <dbReference type="EMBL" id="MBP1966180.1"/>
    </source>
</evidence>
<dbReference type="InterPro" id="IPR000421">
    <property type="entry name" value="FA58C"/>
</dbReference>
<dbReference type="PROSITE" id="PS00018">
    <property type="entry name" value="EF_HAND_1"/>
    <property type="match status" value="1"/>
</dbReference>
<dbReference type="Pfam" id="PF00041">
    <property type="entry name" value="fn3"/>
    <property type="match status" value="1"/>
</dbReference>
<dbReference type="EMBL" id="JAGGKV010000019">
    <property type="protein sequence ID" value="MBP1966180.1"/>
    <property type="molecule type" value="Genomic_DNA"/>
</dbReference>
<dbReference type="Gene3D" id="2.60.40.680">
    <property type="match status" value="1"/>
</dbReference>
<dbReference type="PANTHER" id="PTHR43143">
    <property type="entry name" value="METALLOPHOSPHOESTERASE, CALCINEURIN SUPERFAMILY"/>
    <property type="match status" value="1"/>
</dbReference>
<dbReference type="Pfam" id="PF07554">
    <property type="entry name" value="FIVAR"/>
    <property type="match status" value="1"/>
</dbReference>
<keyword evidence="8" id="KW-1185">Reference proteome</keyword>